<evidence type="ECO:0000256" key="9">
    <source>
        <dbReference type="HAMAP-Rule" id="MF_01463"/>
    </source>
</evidence>
<keyword evidence="5 9" id="KW-0653">Protein transport</keyword>
<keyword evidence="15" id="KW-1185">Reference proteome</keyword>
<dbReference type="PANTHER" id="PTHR30081:SF1">
    <property type="entry name" value="PROTEIN TRANSLOCASE SUBUNIT SECD"/>
    <property type="match status" value="1"/>
</dbReference>
<dbReference type="Pfam" id="PF02355">
    <property type="entry name" value="SecD_SecF_C"/>
    <property type="match status" value="1"/>
</dbReference>
<dbReference type="AlphaFoldDB" id="A0A367Y7B4"/>
<gene>
    <name evidence="9 14" type="primary">secD</name>
    <name evidence="14" type="ORF">DTO57_03740</name>
</gene>
<feature type="region of interest" description="Disordered" evidence="10">
    <location>
        <begin position="146"/>
        <end position="166"/>
    </location>
</feature>
<dbReference type="SUPFAM" id="SSF82866">
    <property type="entry name" value="Multidrug efflux transporter AcrB transmembrane domain"/>
    <property type="match status" value="1"/>
</dbReference>
<keyword evidence="7 9" id="KW-0811">Translocation</keyword>
<comment type="subcellular location">
    <subcellularLocation>
        <location evidence="1 9">Cell membrane</location>
        <topology evidence="1 9">Multi-pass membrane protein</topology>
    </subcellularLocation>
</comment>
<evidence type="ECO:0000313" key="14">
    <source>
        <dbReference type="EMBL" id="RCK61745.1"/>
    </source>
</evidence>
<protein>
    <recommendedName>
        <fullName evidence="9">Protein translocase subunit SecD</fullName>
    </recommendedName>
</protein>
<feature type="domain" description="Protein export membrane protein SecD/SecF C-terminal" evidence="11">
    <location>
        <begin position="324"/>
        <end position="498"/>
    </location>
</feature>
<name>A0A367Y7B4_9MICO</name>
<dbReference type="PANTHER" id="PTHR30081">
    <property type="entry name" value="PROTEIN-EXPORT MEMBRANE PROTEIN SEC"/>
    <property type="match status" value="1"/>
</dbReference>
<dbReference type="InterPro" id="IPR054384">
    <property type="entry name" value="SecDF_P1_head"/>
</dbReference>
<evidence type="ECO:0000256" key="6">
    <source>
        <dbReference type="ARBA" id="ARBA00022989"/>
    </source>
</evidence>
<feature type="transmembrane region" description="Helical" evidence="9">
    <location>
        <begin position="398"/>
        <end position="421"/>
    </location>
</feature>
<dbReference type="Proteomes" id="UP000253508">
    <property type="component" value="Unassembled WGS sequence"/>
</dbReference>
<dbReference type="OrthoDB" id="5240379at2"/>
<evidence type="ECO:0000256" key="4">
    <source>
        <dbReference type="ARBA" id="ARBA00022692"/>
    </source>
</evidence>
<feature type="compositionally biased region" description="Polar residues" evidence="10">
    <location>
        <begin position="561"/>
        <end position="579"/>
    </location>
</feature>
<proteinExistence type="inferred from homology"/>
<sequence length="579" mass="61683">MATSTPTRRAWRTLIGLLGITLVLFGANALGVHVFKEGTWVPELALDLQGGTQITMRAVTEGDVQPTADQLQQAVEIIRQRVDASGVSESQITTQGSDNIVVALPGNPDQAQRDRIESSAQMQLRPVLYSTVPATSFVGEDGNETAYPTPDATMNATPTVEPTDGSDLNWVTERLLSEVSTYDCTDESNDAAHAPADEPLVTCDTAGQAYILGPVEINGSEISDATSGVNSQNGQWVVNIEFSTKALDGEELSGAQKFTQISERLANLTGYQNQFAFVLDGQVISAPGMNQVITGGSAQISGNFTDVTAKTLADQLRFGALPMSFEVVSSDTISATLGSQQLMVGLVSGLIGLALVAAWVLLISYRALGFVIIASLAVMAVLTYISLCLLSWRIDYRLSLAGVAGLIVTIGFTADSFIVYFERIRDELRDGKTPFAAVEDGWARAKRTIFSAKSINVLAAVVLYIMADATVKGFAFTLGLTTLIDILIFVVFTHPVMQLLVRTPFFGGGHKLSGLDPNALGAVFAARSQFRAPGGSGKGRERRSRGEAAKRQTIAERKLAQENQLASGDTNTKNGEGDA</sequence>
<evidence type="ECO:0000256" key="3">
    <source>
        <dbReference type="ARBA" id="ARBA00022475"/>
    </source>
</evidence>
<evidence type="ECO:0000259" key="13">
    <source>
        <dbReference type="Pfam" id="PF22599"/>
    </source>
</evidence>
<evidence type="ECO:0000256" key="10">
    <source>
        <dbReference type="SAM" id="MobiDB-lite"/>
    </source>
</evidence>
<evidence type="ECO:0000259" key="11">
    <source>
        <dbReference type="Pfam" id="PF02355"/>
    </source>
</evidence>
<keyword evidence="3 9" id="KW-1003">Cell membrane</keyword>
<dbReference type="NCBIfam" id="TIGR00916">
    <property type="entry name" value="2A0604s01"/>
    <property type="match status" value="1"/>
</dbReference>
<dbReference type="NCBIfam" id="TIGR01129">
    <property type="entry name" value="secD"/>
    <property type="match status" value="1"/>
</dbReference>
<reference evidence="14 15" key="1">
    <citation type="submission" date="2018-07" db="EMBL/GenBank/DDBJ databases">
        <title>Microbacterium endoborsara sp. nov., a novel actinobacterium isolated from Borszczowia aralocaspica.</title>
        <authorList>
            <person name="An D."/>
        </authorList>
    </citation>
    <scope>NUCLEOTIDE SEQUENCE [LARGE SCALE GENOMIC DNA]</scope>
    <source>
        <strain evidence="14 15">C1.15228</strain>
    </source>
</reference>
<dbReference type="InterPro" id="IPR005791">
    <property type="entry name" value="SecD"/>
</dbReference>
<keyword evidence="6 9" id="KW-1133">Transmembrane helix</keyword>
<comment type="similarity">
    <text evidence="9">Belongs to the SecD/SecF family. SecD subfamily.</text>
</comment>
<evidence type="ECO:0000259" key="12">
    <source>
        <dbReference type="Pfam" id="PF21760"/>
    </source>
</evidence>
<dbReference type="Pfam" id="PF21760">
    <property type="entry name" value="SecD_1st"/>
    <property type="match status" value="1"/>
</dbReference>
<comment type="function">
    <text evidence="9">Part of the Sec protein translocase complex. Interacts with the SecYEG preprotein conducting channel. SecDF uses the proton motive force (PMF) to complete protein translocation after the ATP-dependent function of SecA.</text>
</comment>
<evidence type="ECO:0000256" key="5">
    <source>
        <dbReference type="ARBA" id="ARBA00022927"/>
    </source>
</evidence>
<evidence type="ECO:0000256" key="7">
    <source>
        <dbReference type="ARBA" id="ARBA00023010"/>
    </source>
</evidence>
<dbReference type="EMBL" id="QORO01000001">
    <property type="protein sequence ID" value="RCK61745.1"/>
    <property type="molecule type" value="Genomic_DNA"/>
</dbReference>
<comment type="subunit">
    <text evidence="9">Forms a complex with SecF. Part of the essential Sec protein translocation apparatus which comprises SecA, SecYEG and auxiliary proteins SecDF. Other proteins may also be involved.</text>
</comment>
<dbReference type="GO" id="GO:0006605">
    <property type="term" value="P:protein targeting"/>
    <property type="evidence" value="ECO:0007669"/>
    <property type="project" value="UniProtKB-UniRule"/>
</dbReference>
<dbReference type="GO" id="GO:0065002">
    <property type="term" value="P:intracellular protein transmembrane transport"/>
    <property type="evidence" value="ECO:0007669"/>
    <property type="project" value="UniProtKB-UniRule"/>
</dbReference>
<dbReference type="HAMAP" id="MF_01463_B">
    <property type="entry name" value="SecD_B"/>
    <property type="match status" value="1"/>
</dbReference>
<feature type="domain" description="SecDF P1 head subdomain" evidence="13">
    <location>
        <begin position="204"/>
        <end position="322"/>
    </location>
</feature>
<dbReference type="GO" id="GO:0015450">
    <property type="term" value="F:protein-transporting ATPase activity"/>
    <property type="evidence" value="ECO:0007669"/>
    <property type="project" value="InterPro"/>
</dbReference>
<feature type="transmembrane region" description="Helical" evidence="9">
    <location>
        <begin position="342"/>
        <end position="363"/>
    </location>
</feature>
<evidence type="ECO:0000256" key="8">
    <source>
        <dbReference type="ARBA" id="ARBA00023136"/>
    </source>
</evidence>
<dbReference type="InterPro" id="IPR055344">
    <property type="entry name" value="SecD_SecF_C_bact"/>
</dbReference>
<dbReference type="InterPro" id="IPR048631">
    <property type="entry name" value="SecD_1st"/>
</dbReference>
<feature type="transmembrane region" description="Helical" evidence="9">
    <location>
        <begin position="473"/>
        <end position="492"/>
    </location>
</feature>
<keyword evidence="8 9" id="KW-0472">Membrane</keyword>
<dbReference type="Gene3D" id="3.30.70.3220">
    <property type="match status" value="1"/>
</dbReference>
<keyword evidence="4 9" id="KW-0812">Transmembrane</keyword>
<feature type="region of interest" description="Disordered" evidence="10">
    <location>
        <begin position="531"/>
        <end position="579"/>
    </location>
</feature>
<dbReference type="GO" id="GO:0005886">
    <property type="term" value="C:plasma membrane"/>
    <property type="evidence" value="ECO:0007669"/>
    <property type="project" value="UniProtKB-SubCell"/>
</dbReference>
<comment type="caution">
    <text evidence="9">Lacks conserved residue(s) required for the propagation of feature annotation.</text>
</comment>
<comment type="caution">
    <text evidence="14">The sequence shown here is derived from an EMBL/GenBank/DDBJ whole genome shotgun (WGS) entry which is preliminary data.</text>
</comment>
<dbReference type="Gene3D" id="3.30.1360.200">
    <property type="match status" value="1"/>
</dbReference>
<feature type="compositionally biased region" description="Basic and acidic residues" evidence="10">
    <location>
        <begin position="544"/>
        <end position="560"/>
    </location>
</feature>
<accession>A0A367Y7B4</accession>
<feature type="domain" description="Protein translocase subunit SecDF P1" evidence="12">
    <location>
        <begin position="71"/>
        <end position="127"/>
    </location>
</feature>
<keyword evidence="2 9" id="KW-0813">Transport</keyword>
<dbReference type="GO" id="GO:0043952">
    <property type="term" value="P:protein transport by the Sec complex"/>
    <property type="evidence" value="ECO:0007669"/>
    <property type="project" value="UniProtKB-UniRule"/>
</dbReference>
<feature type="transmembrane region" description="Helical" evidence="9">
    <location>
        <begin position="370"/>
        <end position="392"/>
    </location>
</feature>
<dbReference type="InterPro" id="IPR048634">
    <property type="entry name" value="SecD_SecF_C"/>
</dbReference>
<dbReference type="InterPro" id="IPR022813">
    <property type="entry name" value="SecD/SecF_arch_bac"/>
</dbReference>
<dbReference type="Pfam" id="PF22599">
    <property type="entry name" value="SecDF_P1_head"/>
    <property type="match status" value="1"/>
</dbReference>
<evidence type="ECO:0000256" key="1">
    <source>
        <dbReference type="ARBA" id="ARBA00004651"/>
    </source>
</evidence>
<evidence type="ECO:0000256" key="2">
    <source>
        <dbReference type="ARBA" id="ARBA00022448"/>
    </source>
</evidence>
<evidence type="ECO:0000313" key="15">
    <source>
        <dbReference type="Proteomes" id="UP000253508"/>
    </source>
</evidence>
<dbReference type="RefSeq" id="WP_114116848.1">
    <property type="nucleotide sequence ID" value="NZ_BMHU01000001.1"/>
</dbReference>
<organism evidence="14 15">
    <name type="scientific">Microbacterium sorbitolivorans</name>
    <dbReference type="NCBI Taxonomy" id="1867410"/>
    <lineage>
        <taxon>Bacteria</taxon>
        <taxon>Bacillati</taxon>
        <taxon>Actinomycetota</taxon>
        <taxon>Actinomycetes</taxon>
        <taxon>Micrococcales</taxon>
        <taxon>Microbacteriaceae</taxon>
        <taxon>Microbacterium</taxon>
    </lineage>
</organism>